<evidence type="ECO:0000313" key="3">
    <source>
        <dbReference type="EMBL" id="KEQ75844.1"/>
    </source>
</evidence>
<accession>A0A074WWD1</accession>
<keyword evidence="4" id="KW-1185">Reference proteome</keyword>
<dbReference type="InterPro" id="IPR032675">
    <property type="entry name" value="LRR_dom_sf"/>
</dbReference>
<proteinExistence type="predicted"/>
<dbReference type="Proteomes" id="UP000027730">
    <property type="component" value="Unassembled WGS sequence"/>
</dbReference>
<protein>
    <recommendedName>
        <fullName evidence="2">Leucine-rich repeat domain-containing protein</fullName>
    </recommendedName>
</protein>
<evidence type="ECO:0000256" key="1">
    <source>
        <dbReference type="SAM" id="MobiDB-lite"/>
    </source>
</evidence>
<evidence type="ECO:0000313" key="4">
    <source>
        <dbReference type="Proteomes" id="UP000027730"/>
    </source>
</evidence>
<dbReference type="OrthoDB" id="2520703at2759"/>
<organism evidence="3 4">
    <name type="scientific">Aureobasidium namibiae CBS 147.97</name>
    <dbReference type="NCBI Taxonomy" id="1043004"/>
    <lineage>
        <taxon>Eukaryota</taxon>
        <taxon>Fungi</taxon>
        <taxon>Dikarya</taxon>
        <taxon>Ascomycota</taxon>
        <taxon>Pezizomycotina</taxon>
        <taxon>Dothideomycetes</taxon>
        <taxon>Dothideomycetidae</taxon>
        <taxon>Dothideales</taxon>
        <taxon>Saccotheciaceae</taxon>
        <taxon>Aureobasidium</taxon>
    </lineage>
</organism>
<name>A0A074WWD1_9PEZI</name>
<gene>
    <name evidence="3" type="ORF">M436DRAFT_39764</name>
</gene>
<sequence>MVYLPNEIWLKVAGYFYPPLDLCTRESETVKEHDRVVQRTLISLCLVSKQLRAIFQPRLSGSFTKYSRSNARNLLLESDSEWRHKYYQCSEQNFIRKTTRLEYFLRTLIERPDLAVMVEQLRIGWFVEDSALEGKIQKLYERLSLHGTLASTFVDTLRTFQGFERMSIETRRSWLKDLRSGEEQAEVALLLVILPSLRFLRIESRRGDLTKYVRELHDALVGPRPTSWTIVSGEGMLRKRRDSIQSQSQLPPQILKALESLNVWSNCHGEGSLERCVDLLSLPSLTSIDARGLEQWHKELWPWPKPNIDLTSLQNLTLVHCRLSGSAITDLLTKCTGLRSLTLNSQFAFNPEEEAPFLGTTVYTALQNLAGTLERLTMMVPEYITDPDLDLTSFKNLRHLEVDQHLLLYNQGQANMHKNLPTSIQQLVVRRTSMLIKPSLEAIFNTFEPTPDFPNLAALKLFTLYEGPDKLEEDLIGLRIRAQQLSVGFEWEGEPGHNYSEFWHVDSDSEEDLASEHFHSDEENSDDDD</sequence>
<dbReference type="GeneID" id="25409257"/>
<feature type="domain" description="Leucine-rich repeat" evidence="2">
    <location>
        <begin position="104"/>
        <end position="344"/>
    </location>
</feature>
<dbReference type="EMBL" id="KL584704">
    <property type="protein sequence ID" value="KEQ75844.1"/>
    <property type="molecule type" value="Genomic_DNA"/>
</dbReference>
<dbReference type="HOGENOM" id="CLU_470070_0_0_1"/>
<dbReference type="InterPro" id="IPR056867">
    <property type="entry name" value="LRR_15"/>
</dbReference>
<feature type="region of interest" description="Disordered" evidence="1">
    <location>
        <begin position="507"/>
        <end position="529"/>
    </location>
</feature>
<dbReference type="AlphaFoldDB" id="A0A074WWD1"/>
<dbReference type="RefSeq" id="XP_013430062.1">
    <property type="nucleotide sequence ID" value="XM_013574608.1"/>
</dbReference>
<dbReference type="SUPFAM" id="SSF52047">
    <property type="entry name" value="RNI-like"/>
    <property type="match status" value="1"/>
</dbReference>
<evidence type="ECO:0000259" key="2">
    <source>
        <dbReference type="Pfam" id="PF24969"/>
    </source>
</evidence>
<reference evidence="3 4" key="1">
    <citation type="journal article" date="2014" name="BMC Genomics">
        <title>Genome sequencing of four Aureobasidium pullulans varieties: biotechnological potential, stress tolerance, and description of new species.</title>
        <authorList>
            <person name="Gostin Ar C."/>
            <person name="Ohm R.A."/>
            <person name="Kogej T."/>
            <person name="Sonjak S."/>
            <person name="Turk M."/>
            <person name="Zajc J."/>
            <person name="Zalar P."/>
            <person name="Grube M."/>
            <person name="Sun H."/>
            <person name="Han J."/>
            <person name="Sharma A."/>
            <person name="Chiniquy J."/>
            <person name="Ngan C.Y."/>
            <person name="Lipzen A."/>
            <person name="Barry K."/>
            <person name="Grigoriev I.V."/>
            <person name="Gunde-Cimerman N."/>
        </authorList>
    </citation>
    <scope>NUCLEOTIDE SEQUENCE [LARGE SCALE GENOMIC DNA]</scope>
    <source>
        <strain evidence="3 4">CBS 147.97</strain>
    </source>
</reference>
<dbReference type="Gene3D" id="3.80.10.10">
    <property type="entry name" value="Ribonuclease Inhibitor"/>
    <property type="match status" value="1"/>
</dbReference>
<dbReference type="Pfam" id="PF24969">
    <property type="entry name" value="LRR_15"/>
    <property type="match status" value="1"/>
</dbReference>